<protein>
    <recommendedName>
        <fullName evidence="3">Immunity protein 21 of polymorphic toxin system</fullName>
    </recommendedName>
</protein>
<reference evidence="1 2" key="1">
    <citation type="submission" date="2015-10" db="EMBL/GenBank/DDBJ databases">
        <title>Draft genome sequence of Streptomyces caeruleatus NRRL B-24802, type strain for the species Streptomyces caeruleatus.</title>
        <authorList>
            <person name="Ruckert C."/>
            <person name="Winkler A."/>
            <person name="Kalinowski J."/>
            <person name="Kampfer P."/>
            <person name="Glaeser S."/>
        </authorList>
    </citation>
    <scope>NUCLEOTIDE SEQUENCE [LARGE SCALE GENOMIC DNA]</scope>
    <source>
        <strain evidence="1 2">NRRL B-24802</strain>
    </source>
</reference>
<comment type="caution">
    <text evidence="1">The sequence shown here is derived from an EMBL/GenBank/DDBJ whole genome shotgun (WGS) entry which is preliminary data.</text>
</comment>
<keyword evidence="2" id="KW-1185">Reference proteome</keyword>
<dbReference type="Pfam" id="PF15589">
    <property type="entry name" value="Imm21"/>
    <property type="match status" value="1"/>
</dbReference>
<proteinExistence type="predicted"/>
<name>A0A117RL60_9ACTN</name>
<evidence type="ECO:0000313" key="1">
    <source>
        <dbReference type="EMBL" id="KUN96866.1"/>
    </source>
</evidence>
<dbReference type="AlphaFoldDB" id="A0A117RL60"/>
<dbReference type="EMBL" id="LMWY01000043">
    <property type="protein sequence ID" value="KUN96866.1"/>
    <property type="molecule type" value="Genomic_DNA"/>
</dbReference>
<organism evidence="1 2">
    <name type="scientific">Streptomyces caeruleatus</name>
    <dbReference type="NCBI Taxonomy" id="661399"/>
    <lineage>
        <taxon>Bacteria</taxon>
        <taxon>Bacillati</taxon>
        <taxon>Actinomycetota</taxon>
        <taxon>Actinomycetes</taxon>
        <taxon>Kitasatosporales</taxon>
        <taxon>Streptomycetaceae</taxon>
        <taxon>Streptomyces</taxon>
    </lineage>
</organism>
<dbReference type="InterPro" id="IPR028961">
    <property type="entry name" value="Imm21"/>
</dbReference>
<dbReference type="OrthoDB" id="3471576at2"/>
<accession>A0A117RL60</accession>
<dbReference type="RefSeq" id="WP_062722904.1">
    <property type="nucleotide sequence ID" value="NZ_KQ948935.1"/>
</dbReference>
<evidence type="ECO:0008006" key="3">
    <source>
        <dbReference type="Google" id="ProtNLM"/>
    </source>
</evidence>
<sequence>MVRYAEPGAVEWVESGGGPLIAIPETVLPFWAGADGDETASDYDRACEVDGSVGLLPVGDSAALVLGDEPASTAYLPDHGVFVRWCAADSEAELLARVPAALATAVWEREVRWKVPGAVVLFDSAWPGPETGRTEHLRVALEPGAYAVRAAQVQPGPETWLGLVQLERLPHPE</sequence>
<dbReference type="STRING" id="661399.AQJ67_32355"/>
<gene>
    <name evidence="1" type="ORF">AQJ67_32355</name>
</gene>
<evidence type="ECO:0000313" key="2">
    <source>
        <dbReference type="Proteomes" id="UP000053429"/>
    </source>
</evidence>
<dbReference type="Proteomes" id="UP000053429">
    <property type="component" value="Unassembled WGS sequence"/>
</dbReference>